<dbReference type="Proteomes" id="UP000054826">
    <property type="component" value="Unassembled WGS sequence"/>
</dbReference>
<feature type="non-terminal residue" evidence="1">
    <location>
        <position position="1"/>
    </location>
</feature>
<dbReference type="AlphaFoldDB" id="A0A0V1ISK5"/>
<sequence>LAYNVSGQWRGSGDLYIIPRNLNGSVHNCWEGNRTRPDKLERDLVLKNLLHCQKESLKQDSGKHSAIQEQCTVLLGERHRLIEILGELCTAGRRSTHSTKMMRSGLRRAAGRRAKRVTSCCCTTADGKESIIGTGQYKNRPHLLETGAKQWIILGTCLSDKMTDK</sequence>
<evidence type="ECO:0000313" key="1">
    <source>
        <dbReference type="EMBL" id="KRZ25664.1"/>
    </source>
</evidence>
<name>A0A0V1ISK5_TRIPS</name>
<dbReference type="EMBL" id="JYDV01000194">
    <property type="protein sequence ID" value="KRZ25664.1"/>
    <property type="molecule type" value="Genomic_DNA"/>
</dbReference>
<protein>
    <submittedName>
        <fullName evidence="1">Uncharacterized protein</fullName>
    </submittedName>
</protein>
<organism evidence="1 2">
    <name type="scientific">Trichinella pseudospiralis</name>
    <name type="common">Parasitic roundworm</name>
    <dbReference type="NCBI Taxonomy" id="6337"/>
    <lineage>
        <taxon>Eukaryota</taxon>
        <taxon>Metazoa</taxon>
        <taxon>Ecdysozoa</taxon>
        <taxon>Nematoda</taxon>
        <taxon>Enoplea</taxon>
        <taxon>Dorylaimia</taxon>
        <taxon>Trichinellida</taxon>
        <taxon>Trichinellidae</taxon>
        <taxon>Trichinella</taxon>
    </lineage>
</organism>
<evidence type="ECO:0000313" key="2">
    <source>
        <dbReference type="Proteomes" id="UP000054826"/>
    </source>
</evidence>
<gene>
    <name evidence="1" type="ORF">T4C_14178</name>
</gene>
<comment type="caution">
    <text evidence="1">The sequence shown here is derived from an EMBL/GenBank/DDBJ whole genome shotgun (WGS) entry which is preliminary data.</text>
</comment>
<accession>A0A0V1ISK5</accession>
<proteinExistence type="predicted"/>
<reference evidence="1 2" key="1">
    <citation type="submission" date="2015-01" db="EMBL/GenBank/DDBJ databases">
        <title>Evolution of Trichinella species and genotypes.</title>
        <authorList>
            <person name="Korhonen P.K."/>
            <person name="Edoardo P."/>
            <person name="Giuseppe L.R."/>
            <person name="Gasser R.B."/>
        </authorList>
    </citation>
    <scope>NUCLEOTIDE SEQUENCE [LARGE SCALE GENOMIC DNA]</scope>
    <source>
        <strain evidence="1">ISS176</strain>
    </source>
</reference>